<reference evidence="1" key="1">
    <citation type="journal article" date="2023" name="Mol. Phylogenet. Evol.">
        <title>Genome-scale phylogeny and comparative genomics of the fungal order Sordariales.</title>
        <authorList>
            <person name="Hensen N."/>
            <person name="Bonometti L."/>
            <person name="Westerberg I."/>
            <person name="Brannstrom I.O."/>
            <person name="Guillou S."/>
            <person name="Cros-Aarteil S."/>
            <person name="Calhoun S."/>
            <person name="Haridas S."/>
            <person name="Kuo A."/>
            <person name="Mondo S."/>
            <person name="Pangilinan J."/>
            <person name="Riley R."/>
            <person name="LaButti K."/>
            <person name="Andreopoulos B."/>
            <person name="Lipzen A."/>
            <person name="Chen C."/>
            <person name="Yan M."/>
            <person name="Daum C."/>
            <person name="Ng V."/>
            <person name="Clum A."/>
            <person name="Steindorff A."/>
            <person name="Ohm R.A."/>
            <person name="Martin F."/>
            <person name="Silar P."/>
            <person name="Natvig D.O."/>
            <person name="Lalanne C."/>
            <person name="Gautier V."/>
            <person name="Ament-Velasquez S.L."/>
            <person name="Kruys A."/>
            <person name="Hutchinson M.I."/>
            <person name="Powell A.J."/>
            <person name="Barry K."/>
            <person name="Miller A.N."/>
            <person name="Grigoriev I.V."/>
            <person name="Debuchy R."/>
            <person name="Gladieux P."/>
            <person name="Hiltunen Thoren M."/>
            <person name="Johannesson H."/>
        </authorList>
    </citation>
    <scope>NUCLEOTIDE SEQUENCE</scope>
    <source>
        <strain evidence="1">CBS 892.96</strain>
    </source>
</reference>
<organism evidence="1 2">
    <name type="scientific">Triangularia setosa</name>
    <dbReference type="NCBI Taxonomy" id="2587417"/>
    <lineage>
        <taxon>Eukaryota</taxon>
        <taxon>Fungi</taxon>
        <taxon>Dikarya</taxon>
        <taxon>Ascomycota</taxon>
        <taxon>Pezizomycotina</taxon>
        <taxon>Sordariomycetes</taxon>
        <taxon>Sordariomycetidae</taxon>
        <taxon>Sordariales</taxon>
        <taxon>Podosporaceae</taxon>
        <taxon>Triangularia</taxon>
    </lineage>
</organism>
<gene>
    <name evidence="1" type="ORF">QBC36DRAFT_309648</name>
</gene>
<comment type="caution">
    <text evidence="1">The sequence shown here is derived from an EMBL/GenBank/DDBJ whole genome shotgun (WGS) entry which is preliminary data.</text>
</comment>
<dbReference type="AlphaFoldDB" id="A0AAN7A799"/>
<protein>
    <submittedName>
        <fullName evidence="1">Uncharacterized protein</fullName>
    </submittedName>
</protein>
<accession>A0AAN7A799</accession>
<dbReference type="Proteomes" id="UP001302321">
    <property type="component" value="Unassembled WGS sequence"/>
</dbReference>
<keyword evidence="2" id="KW-1185">Reference proteome</keyword>
<sequence length="422" mass="47688">MRRVVETAVSTSLILYSGSKANGGGVDFTGAVRLIVANDEVLKTTLQAGVHNALCDIRPNEYGLPSCHHWLDWSGLHLNVSCARPPNFLEQVISDKEVQQRRRISTKKQLLPIILELSSGGPQRSQRPPLTKERLTRLLTIAVLGVHILQKIIQNEHVIYRTGKLKEEEAALEEEERNFKERPWDSISQAHLLSDEEFVTGKELAESVNVLSHETRGQLLIEAGLLHPDVAKRIMDIHHRLDSLASADITNDELIRTSGSHGRRAHFFLYEKYRGLTDSQQKDAVSCVIQAVGLCLKYIVYSVKGKLSYHVKFAAVDNVWRILNDALLAPGLVGEELLREGIDEWANNIEKVLQNFTRKGLDRIYGDSAWMDEYWGLMTLADRKALFFDKLDVGFDYLEHGAGFWEVEEEGREKEGEEGKEA</sequence>
<reference evidence="1" key="2">
    <citation type="submission" date="2023-05" db="EMBL/GenBank/DDBJ databases">
        <authorList>
            <consortium name="Lawrence Berkeley National Laboratory"/>
            <person name="Steindorff A."/>
            <person name="Hensen N."/>
            <person name="Bonometti L."/>
            <person name="Westerberg I."/>
            <person name="Brannstrom I.O."/>
            <person name="Guillou S."/>
            <person name="Cros-Aarteil S."/>
            <person name="Calhoun S."/>
            <person name="Haridas S."/>
            <person name="Kuo A."/>
            <person name="Mondo S."/>
            <person name="Pangilinan J."/>
            <person name="Riley R."/>
            <person name="Labutti K."/>
            <person name="Andreopoulos B."/>
            <person name="Lipzen A."/>
            <person name="Chen C."/>
            <person name="Yanf M."/>
            <person name="Daum C."/>
            <person name="Ng V."/>
            <person name="Clum A."/>
            <person name="Ohm R."/>
            <person name="Martin F."/>
            <person name="Silar P."/>
            <person name="Natvig D."/>
            <person name="Lalanne C."/>
            <person name="Gautier V."/>
            <person name="Ament-Velasquez S.L."/>
            <person name="Kruys A."/>
            <person name="Hutchinson M.I."/>
            <person name="Powell A.J."/>
            <person name="Barry K."/>
            <person name="Miller A.N."/>
            <person name="Grigoriev I.V."/>
            <person name="Debuchy R."/>
            <person name="Gladieux P."/>
            <person name="Thoren M.H."/>
            <person name="Johannesson H."/>
        </authorList>
    </citation>
    <scope>NUCLEOTIDE SEQUENCE</scope>
    <source>
        <strain evidence="1">CBS 892.96</strain>
    </source>
</reference>
<evidence type="ECO:0000313" key="2">
    <source>
        <dbReference type="Proteomes" id="UP001302321"/>
    </source>
</evidence>
<evidence type="ECO:0000313" key="1">
    <source>
        <dbReference type="EMBL" id="KAK4177921.1"/>
    </source>
</evidence>
<dbReference type="EMBL" id="MU866151">
    <property type="protein sequence ID" value="KAK4177921.1"/>
    <property type="molecule type" value="Genomic_DNA"/>
</dbReference>
<proteinExistence type="predicted"/>
<name>A0AAN7A799_9PEZI</name>